<evidence type="ECO:0000313" key="6">
    <source>
        <dbReference type="Proteomes" id="UP000026915"/>
    </source>
</evidence>
<dbReference type="PANTHER" id="PTHR43490">
    <property type="entry name" value="(+)-NEOMENTHOL DEHYDROGENASE"/>
    <property type="match status" value="1"/>
</dbReference>
<organism evidence="5 6">
    <name type="scientific">Theobroma cacao</name>
    <name type="common">Cacao</name>
    <name type="synonym">Cocoa</name>
    <dbReference type="NCBI Taxonomy" id="3641"/>
    <lineage>
        <taxon>Eukaryota</taxon>
        <taxon>Viridiplantae</taxon>
        <taxon>Streptophyta</taxon>
        <taxon>Embryophyta</taxon>
        <taxon>Tracheophyta</taxon>
        <taxon>Spermatophyta</taxon>
        <taxon>Magnoliopsida</taxon>
        <taxon>eudicotyledons</taxon>
        <taxon>Gunneridae</taxon>
        <taxon>Pentapetalae</taxon>
        <taxon>rosids</taxon>
        <taxon>malvids</taxon>
        <taxon>Malvales</taxon>
        <taxon>Malvaceae</taxon>
        <taxon>Byttnerioideae</taxon>
        <taxon>Theobroma</taxon>
    </lineage>
</organism>
<dbReference type="GO" id="GO:0016616">
    <property type="term" value="F:oxidoreductase activity, acting on the CH-OH group of donors, NAD or NADP as acceptor"/>
    <property type="evidence" value="ECO:0007669"/>
    <property type="project" value="InterPro"/>
</dbReference>
<dbReference type="AlphaFoldDB" id="A0A061E183"/>
<dbReference type="EMBL" id="CM001879">
    <property type="protein sequence ID" value="EOX96033.1"/>
    <property type="molecule type" value="Genomic_DNA"/>
</dbReference>
<dbReference type="OMA" id="FVRMEQS"/>
<dbReference type="InterPro" id="IPR036291">
    <property type="entry name" value="NAD(P)-bd_dom_sf"/>
</dbReference>
<sequence length="337" mass="36636">MAESSKGYAVVTGANRGIGFEICKQLATKGTTVVLTARDAKRGLEAVEKLKESGLSETVVFHQLDVTEPASISCLADFLKTQFGRLDILIKTNVACYIMIISSYSYMIENPSSKPNGYLSRDEGCWNSVQVNNAGIGGVTADQDVVRASVLGKPGAQINWSEILIETNELAEECLKTNYYGVKRMCETLLPLLHLSDSPRIINVSTSMGQLKNISNPWAKAVLGDVENLTEKKVDEVLSVFLKDLEAGSLQANGWPTLLAAYSISKAAMNAYARILAKKYPSFHIICVCPGSVKTDINYNTGLLTVEEGAESAVRLALLPNAGPYGQFFVRMEQSEF</sequence>
<keyword evidence="6" id="KW-1185">Reference proteome</keyword>
<evidence type="ECO:0000313" key="5">
    <source>
        <dbReference type="EMBL" id="EOX96033.1"/>
    </source>
</evidence>
<dbReference type="PROSITE" id="PS00061">
    <property type="entry name" value="ADH_SHORT"/>
    <property type="match status" value="1"/>
</dbReference>
<dbReference type="InterPro" id="IPR045313">
    <property type="entry name" value="CBR1-like"/>
</dbReference>
<dbReference type="InParanoid" id="A0A061E183"/>
<evidence type="ECO:0000256" key="4">
    <source>
        <dbReference type="RuleBase" id="RU369024"/>
    </source>
</evidence>
<comment type="similarity">
    <text evidence="1 4">Belongs to the short-chain dehydrogenases/reductases (SDR) family.</text>
</comment>
<dbReference type="Gramene" id="EOX96033">
    <property type="protein sequence ID" value="EOX96033"/>
    <property type="gene ID" value="TCM_005383"/>
</dbReference>
<gene>
    <name evidence="5" type="ORF">TCM_005383</name>
</gene>
<proteinExistence type="inferred from homology"/>
<dbReference type="PRINTS" id="PR00081">
    <property type="entry name" value="GDHRDH"/>
</dbReference>
<dbReference type="Gene3D" id="3.40.50.720">
    <property type="entry name" value="NAD(P)-binding Rossmann-like Domain"/>
    <property type="match status" value="1"/>
</dbReference>
<dbReference type="HOGENOM" id="CLU_010194_9_0_1"/>
<dbReference type="EC" id="1.1.1.-" evidence="4"/>
<accession>A0A061E183</accession>
<keyword evidence="2 4" id="KW-0521">NADP</keyword>
<dbReference type="STRING" id="3641.A0A061E183"/>
<dbReference type="InterPro" id="IPR020904">
    <property type="entry name" value="Sc_DH/Rdtase_CS"/>
</dbReference>
<dbReference type="PANTHER" id="PTHR43490:SF82">
    <property type="entry name" value="SHORT-CHAIN DEHYDROGENASE_REDUCTASE"/>
    <property type="match status" value="1"/>
</dbReference>
<dbReference type="InterPro" id="IPR002347">
    <property type="entry name" value="SDR_fam"/>
</dbReference>
<dbReference type="eggNOG" id="KOG1208">
    <property type="taxonomic scope" value="Eukaryota"/>
</dbReference>
<dbReference type="CDD" id="cd05324">
    <property type="entry name" value="carb_red_PTCR-like_SDR_c"/>
    <property type="match status" value="1"/>
</dbReference>
<reference evidence="5 6" key="1">
    <citation type="journal article" date="2013" name="Genome Biol.">
        <title>The genome sequence of the most widely cultivated cacao type and its use to identify candidate genes regulating pod color.</title>
        <authorList>
            <person name="Motamayor J.C."/>
            <person name="Mockaitis K."/>
            <person name="Schmutz J."/>
            <person name="Haiminen N."/>
            <person name="Iii D.L."/>
            <person name="Cornejo O."/>
            <person name="Findley S.D."/>
            <person name="Zheng P."/>
            <person name="Utro F."/>
            <person name="Royaert S."/>
            <person name="Saski C."/>
            <person name="Jenkins J."/>
            <person name="Podicheti R."/>
            <person name="Zhao M."/>
            <person name="Scheffler B.E."/>
            <person name="Stack J.C."/>
            <person name="Feltus F.A."/>
            <person name="Mustiga G.M."/>
            <person name="Amores F."/>
            <person name="Phillips W."/>
            <person name="Marelli J.P."/>
            <person name="May G.D."/>
            <person name="Shapiro H."/>
            <person name="Ma J."/>
            <person name="Bustamante C.D."/>
            <person name="Schnell R.J."/>
            <person name="Main D."/>
            <person name="Gilbert D."/>
            <person name="Parida L."/>
            <person name="Kuhn D.N."/>
        </authorList>
    </citation>
    <scope>NUCLEOTIDE SEQUENCE [LARGE SCALE GENOMIC DNA]</scope>
    <source>
        <strain evidence="6">cv. Matina 1-6</strain>
    </source>
</reference>
<name>A0A061E183_THECC</name>
<dbReference type="SUPFAM" id="SSF51735">
    <property type="entry name" value="NAD(P)-binding Rossmann-fold domains"/>
    <property type="match status" value="1"/>
</dbReference>
<keyword evidence="3 4" id="KW-0560">Oxidoreductase</keyword>
<evidence type="ECO:0000256" key="1">
    <source>
        <dbReference type="ARBA" id="ARBA00006484"/>
    </source>
</evidence>
<evidence type="ECO:0000256" key="2">
    <source>
        <dbReference type="ARBA" id="ARBA00022857"/>
    </source>
</evidence>
<protein>
    <recommendedName>
        <fullName evidence="4">Short-chain dehydrogenase/reductase</fullName>
        <ecNumber evidence="4">1.1.1.-</ecNumber>
    </recommendedName>
</protein>
<dbReference type="Pfam" id="PF00106">
    <property type="entry name" value="adh_short"/>
    <property type="match status" value="1"/>
</dbReference>
<dbReference type="Proteomes" id="UP000026915">
    <property type="component" value="Chromosome 1"/>
</dbReference>
<evidence type="ECO:0000256" key="3">
    <source>
        <dbReference type="ARBA" id="ARBA00023002"/>
    </source>
</evidence>